<proteinExistence type="predicted"/>
<dbReference type="EMBL" id="CP000510">
    <property type="protein sequence ID" value="ABM04398.1"/>
    <property type="molecule type" value="Genomic_DNA"/>
</dbReference>
<dbReference type="RefSeq" id="WP_011770955.1">
    <property type="nucleotide sequence ID" value="NC_008709.1"/>
</dbReference>
<dbReference type="HOGENOM" id="CLU_904963_0_0_6"/>
<dbReference type="Proteomes" id="UP000000639">
    <property type="component" value="Chromosome"/>
</dbReference>
<evidence type="ECO:0000313" key="1">
    <source>
        <dbReference type="EMBL" id="ABM04398.1"/>
    </source>
</evidence>
<name>A1SY33_PSYIN</name>
<gene>
    <name evidence="1" type="ordered locus">Ping_2687</name>
</gene>
<dbReference type="KEGG" id="pin:Ping_2687"/>
<dbReference type="AlphaFoldDB" id="A1SY33"/>
<sequence>MGFFSSLFGAVLTVAATVVNVAVKATSEIINAAADFLDEFTKKKEKDKLPEAEETKYKADDELKNINDELLAILDKYQRNGRVSLPEKRRAEYLRDRRNELKGAIKSSDEIISTTEIVTDSEAFKKISVGDKEAHIIQGQVGVSSFGKSCSQCGREMQIQWPRTVKTASVGDFFWGCTGWFFFDNQGHRRCQHTEKMSSGDLSIFTRSDNPEAEVSNDELTTLVTMPEPSKIITERMDDVISDQKSQRRGTNDYRCPVHGELLVLRRKKNAVGLLDQYFLGCSHWKPNNTGCSYIVKLKSVMQLSNLLAKESGTGVL</sequence>
<dbReference type="eggNOG" id="COG0551">
    <property type="taxonomic scope" value="Bacteria"/>
</dbReference>
<dbReference type="STRING" id="357804.Ping_2687"/>
<protein>
    <submittedName>
        <fullName evidence="1">Ribosome recycling factor</fullName>
    </submittedName>
</protein>
<evidence type="ECO:0000313" key="2">
    <source>
        <dbReference type="Proteomes" id="UP000000639"/>
    </source>
</evidence>
<keyword evidence="2" id="KW-1185">Reference proteome</keyword>
<dbReference type="OrthoDB" id="9204511at2"/>
<accession>A1SY33</accession>
<reference evidence="1 2" key="1">
    <citation type="submission" date="2007-01" db="EMBL/GenBank/DDBJ databases">
        <title>Complete sequence of Psychromonas ingrahamii 37.</title>
        <authorList>
            <consortium name="US DOE Joint Genome Institute"/>
            <person name="Copeland A."/>
            <person name="Lucas S."/>
            <person name="Lapidus A."/>
            <person name="Barry K."/>
            <person name="Detter J.C."/>
            <person name="Glavina del Rio T."/>
            <person name="Hammon N."/>
            <person name="Israni S."/>
            <person name="Dalin E."/>
            <person name="Tice H."/>
            <person name="Pitluck S."/>
            <person name="Thompson L.S."/>
            <person name="Brettin T."/>
            <person name="Bruce D."/>
            <person name="Han C."/>
            <person name="Tapia R."/>
            <person name="Schmutz J."/>
            <person name="Larimer F."/>
            <person name="Land M."/>
            <person name="Hauser L."/>
            <person name="Kyrpides N."/>
            <person name="Ivanova N."/>
            <person name="Staley J."/>
            <person name="Richardson P."/>
        </authorList>
    </citation>
    <scope>NUCLEOTIDE SEQUENCE [LARGE SCALE GENOMIC DNA]</scope>
    <source>
        <strain evidence="1 2">37</strain>
    </source>
</reference>
<organism evidence="1 2">
    <name type="scientific">Psychromonas ingrahamii (strain DSM 17664 / CCUG 51855 / 37)</name>
    <dbReference type="NCBI Taxonomy" id="357804"/>
    <lineage>
        <taxon>Bacteria</taxon>
        <taxon>Pseudomonadati</taxon>
        <taxon>Pseudomonadota</taxon>
        <taxon>Gammaproteobacteria</taxon>
        <taxon>Alteromonadales</taxon>
        <taxon>Psychromonadaceae</taxon>
        <taxon>Psychromonas</taxon>
    </lineage>
</organism>